<reference evidence="2" key="1">
    <citation type="submission" date="2019-10" db="EMBL/GenBank/DDBJ databases">
        <authorList>
            <consortium name="DOE Joint Genome Institute"/>
            <person name="Kuo A."/>
            <person name="Miyauchi S."/>
            <person name="Kiss E."/>
            <person name="Drula E."/>
            <person name="Kohler A."/>
            <person name="Sanchez-Garcia M."/>
            <person name="Andreopoulos B."/>
            <person name="Barry K.W."/>
            <person name="Bonito G."/>
            <person name="Buee M."/>
            <person name="Carver A."/>
            <person name="Chen C."/>
            <person name="Cichocki N."/>
            <person name="Clum A."/>
            <person name="Culley D."/>
            <person name="Crous P.W."/>
            <person name="Fauchery L."/>
            <person name="Girlanda M."/>
            <person name="Hayes R."/>
            <person name="Keri Z."/>
            <person name="LaButti K."/>
            <person name="Lipzen A."/>
            <person name="Lombard V."/>
            <person name="Magnuson J."/>
            <person name="Maillard F."/>
            <person name="Morin E."/>
            <person name="Murat C."/>
            <person name="Nolan M."/>
            <person name="Ohm R."/>
            <person name="Pangilinan J."/>
            <person name="Pereira M."/>
            <person name="Perotto S."/>
            <person name="Peter M."/>
            <person name="Riley R."/>
            <person name="Sitrit Y."/>
            <person name="Stielow B."/>
            <person name="Szollosi G."/>
            <person name="Zifcakova L."/>
            <person name="Stursova M."/>
            <person name="Spatafora J.W."/>
            <person name="Tedersoo L."/>
            <person name="Vaario L.-M."/>
            <person name="Yamada A."/>
            <person name="Yan M."/>
            <person name="Wang P."/>
            <person name="Xu J."/>
            <person name="Bruns T."/>
            <person name="Baldrian P."/>
            <person name="Vilgalys R."/>
            <person name="Henrissat B."/>
            <person name="Grigoriev I.V."/>
            <person name="Hibbett D."/>
            <person name="Nagy L.G."/>
            <person name="Martin F.M."/>
        </authorList>
    </citation>
    <scope>NUCLEOTIDE SEQUENCE</scope>
    <source>
        <strain evidence="2">Prilba</strain>
    </source>
</reference>
<accession>A0A9P5TCC5</accession>
<proteinExistence type="predicted"/>
<feature type="compositionally biased region" description="Basic and acidic residues" evidence="1">
    <location>
        <begin position="1"/>
        <end position="11"/>
    </location>
</feature>
<feature type="region of interest" description="Disordered" evidence="1">
    <location>
        <begin position="1"/>
        <end position="34"/>
    </location>
</feature>
<dbReference type="Proteomes" id="UP000759537">
    <property type="component" value="Unassembled WGS sequence"/>
</dbReference>
<dbReference type="OrthoDB" id="3365698at2759"/>
<evidence type="ECO:0000313" key="2">
    <source>
        <dbReference type="EMBL" id="KAF8484042.1"/>
    </source>
</evidence>
<protein>
    <recommendedName>
        <fullName evidence="4">F-box domain-containing protein</fullName>
    </recommendedName>
</protein>
<dbReference type="AlphaFoldDB" id="A0A9P5TCC5"/>
<dbReference type="Gene3D" id="1.20.1280.50">
    <property type="match status" value="1"/>
</dbReference>
<reference evidence="2" key="2">
    <citation type="journal article" date="2020" name="Nat. Commun.">
        <title>Large-scale genome sequencing of mycorrhizal fungi provides insights into the early evolution of symbiotic traits.</title>
        <authorList>
            <person name="Miyauchi S."/>
            <person name="Kiss E."/>
            <person name="Kuo A."/>
            <person name="Drula E."/>
            <person name="Kohler A."/>
            <person name="Sanchez-Garcia M."/>
            <person name="Morin E."/>
            <person name="Andreopoulos B."/>
            <person name="Barry K.W."/>
            <person name="Bonito G."/>
            <person name="Buee M."/>
            <person name="Carver A."/>
            <person name="Chen C."/>
            <person name="Cichocki N."/>
            <person name="Clum A."/>
            <person name="Culley D."/>
            <person name="Crous P.W."/>
            <person name="Fauchery L."/>
            <person name="Girlanda M."/>
            <person name="Hayes R.D."/>
            <person name="Keri Z."/>
            <person name="LaButti K."/>
            <person name="Lipzen A."/>
            <person name="Lombard V."/>
            <person name="Magnuson J."/>
            <person name="Maillard F."/>
            <person name="Murat C."/>
            <person name="Nolan M."/>
            <person name="Ohm R.A."/>
            <person name="Pangilinan J."/>
            <person name="Pereira M.F."/>
            <person name="Perotto S."/>
            <person name="Peter M."/>
            <person name="Pfister S."/>
            <person name="Riley R."/>
            <person name="Sitrit Y."/>
            <person name="Stielow J.B."/>
            <person name="Szollosi G."/>
            <person name="Zifcakova L."/>
            <person name="Stursova M."/>
            <person name="Spatafora J.W."/>
            <person name="Tedersoo L."/>
            <person name="Vaario L.M."/>
            <person name="Yamada A."/>
            <person name="Yan M."/>
            <person name="Wang P."/>
            <person name="Xu J."/>
            <person name="Bruns T."/>
            <person name="Baldrian P."/>
            <person name="Vilgalys R."/>
            <person name="Dunand C."/>
            <person name="Henrissat B."/>
            <person name="Grigoriev I.V."/>
            <person name="Hibbett D."/>
            <person name="Nagy L.G."/>
            <person name="Martin F.M."/>
        </authorList>
    </citation>
    <scope>NUCLEOTIDE SEQUENCE</scope>
    <source>
        <strain evidence="2">Prilba</strain>
    </source>
</reference>
<evidence type="ECO:0000256" key="1">
    <source>
        <dbReference type="SAM" id="MobiDB-lite"/>
    </source>
</evidence>
<name>A0A9P5TCC5_9AGAM</name>
<dbReference type="Gene3D" id="3.80.10.10">
    <property type="entry name" value="Ribonuclease Inhibitor"/>
    <property type="match status" value="1"/>
</dbReference>
<dbReference type="SUPFAM" id="SSF52047">
    <property type="entry name" value="RNI-like"/>
    <property type="match status" value="1"/>
</dbReference>
<comment type="caution">
    <text evidence="2">The sequence shown here is derived from an EMBL/GenBank/DDBJ whole genome shotgun (WGS) entry which is preliminary data.</text>
</comment>
<evidence type="ECO:0008006" key="4">
    <source>
        <dbReference type="Google" id="ProtNLM"/>
    </source>
</evidence>
<sequence>MWRGEYPHAPEKAVPPDPTTAQFSPHSQSNKLTGGQLSAQSGLITHGVHSGTTDTSQDVERLPKLAISRIPDELLVEIFDFYRQHNVHSYQWWFKFIHVCKRWRAVMFASSSRLDLCFVLKPKMGGHMKTIMSRHFPPLPIQIKYDREYPALKSKDMSRVLAALKRPDRIRGIAFTGDSDNFRKLFKATKCPFPALESLELCVDHATLTIPVTFLRGSVSHLRTLSLHHFSLQSISRFLSSIPTLTYLSLVFYDDIGLPSSMLRLFSNLQSMPCLCHLHLEITSRITNEAQPTKPEEKIPLSKLTSFRYHGHSAFLNTFMAEFAAPSLREVDIQLGDNALPPIPYIPQFIDDIGEHYHAVRLSLDRYFVQLSLFGHSEYAGHHSPRFILRSKRFPESMMQMSGAFYSKIVTTELSIIFLDNVYADEDFVPWRRFFLQFPSLKGLRMYGTNNLRIATAFHQDHEGLNLAFLPALEEIELCMGSIFPCPENQCASELAAFEPFVSARQQVGLPVKIVANWRQPNGDLRSNMQ</sequence>
<keyword evidence="3" id="KW-1185">Reference proteome</keyword>
<dbReference type="EMBL" id="WHVB01000004">
    <property type="protein sequence ID" value="KAF8484042.1"/>
    <property type="molecule type" value="Genomic_DNA"/>
</dbReference>
<organism evidence="2 3">
    <name type="scientific">Russula ochroleuca</name>
    <dbReference type="NCBI Taxonomy" id="152965"/>
    <lineage>
        <taxon>Eukaryota</taxon>
        <taxon>Fungi</taxon>
        <taxon>Dikarya</taxon>
        <taxon>Basidiomycota</taxon>
        <taxon>Agaricomycotina</taxon>
        <taxon>Agaricomycetes</taxon>
        <taxon>Russulales</taxon>
        <taxon>Russulaceae</taxon>
        <taxon>Russula</taxon>
    </lineage>
</organism>
<evidence type="ECO:0000313" key="3">
    <source>
        <dbReference type="Proteomes" id="UP000759537"/>
    </source>
</evidence>
<dbReference type="InterPro" id="IPR032675">
    <property type="entry name" value="LRR_dom_sf"/>
</dbReference>
<feature type="compositionally biased region" description="Polar residues" evidence="1">
    <location>
        <begin position="19"/>
        <end position="34"/>
    </location>
</feature>
<gene>
    <name evidence="2" type="ORF">DFH94DRAFT_680422</name>
</gene>